<dbReference type="PANTHER" id="PTHR43107:SF22">
    <property type="entry name" value="VERY LONG-CHAIN ACYL-COA SYNTHETASE"/>
    <property type="match status" value="1"/>
</dbReference>
<accession>A0AAV2R254</accession>
<dbReference type="GO" id="GO:0005324">
    <property type="term" value="F:long-chain fatty acid transmembrane transporter activity"/>
    <property type="evidence" value="ECO:0007669"/>
    <property type="project" value="TreeGrafter"/>
</dbReference>
<protein>
    <recommendedName>
        <fullName evidence="4">long-chain-fatty-acid--CoA ligase</fullName>
        <ecNumber evidence="4">6.2.1.3</ecNumber>
    </recommendedName>
    <alternativeName>
        <fullName evidence="6">Long-chain-fatty-acid--CoA ligase</fullName>
    </alternativeName>
</protein>
<evidence type="ECO:0000259" key="8">
    <source>
        <dbReference type="Pfam" id="PF00501"/>
    </source>
</evidence>
<keyword evidence="2" id="KW-0436">Ligase</keyword>
<dbReference type="InterPro" id="IPR000873">
    <property type="entry name" value="AMP-dep_synth/lig_dom"/>
</dbReference>
<reference evidence="10 11" key="1">
    <citation type="submission" date="2024-05" db="EMBL/GenBank/DDBJ databases">
        <authorList>
            <person name="Wallberg A."/>
        </authorList>
    </citation>
    <scope>NUCLEOTIDE SEQUENCE [LARGE SCALE GENOMIC DNA]</scope>
</reference>
<dbReference type="Gene3D" id="3.40.50.12780">
    <property type="entry name" value="N-terminal domain of ligase-like"/>
    <property type="match status" value="1"/>
</dbReference>
<comment type="caution">
    <text evidence="10">The sequence shown here is derived from an EMBL/GenBank/DDBJ whole genome shotgun (WGS) entry which is preliminary data.</text>
</comment>
<gene>
    <name evidence="10" type="ORF">MNOR_LOCUS18686</name>
</gene>
<feature type="non-terminal residue" evidence="10">
    <location>
        <position position="570"/>
    </location>
</feature>
<evidence type="ECO:0000256" key="1">
    <source>
        <dbReference type="ARBA" id="ARBA00006432"/>
    </source>
</evidence>
<evidence type="ECO:0000256" key="3">
    <source>
        <dbReference type="ARBA" id="ARBA00022832"/>
    </source>
</evidence>
<dbReference type="GO" id="GO:0004467">
    <property type="term" value="F:long-chain fatty acid-CoA ligase activity"/>
    <property type="evidence" value="ECO:0007669"/>
    <property type="project" value="UniProtKB-EC"/>
</dbReference>
<evidence type="ECO:0000256" key="6">
    <source>
        <dbReference type="ARBA" id="ARBA00041297"/>
    </source>
</evidence>
<evidence type="ECO:0000259" key="9">
    <source>
        <dbReference type="Pfam" id="PF13193"/>
    </source>
</evidence>
<dbReference type="EMBL" id="CAXKWB010013493">
    <property type="protein sequence ID" value="CAL4107968.1"/>
    <property type="molecule type" value="Genomic_DNA"/>
</dbReference>
<dbReference type="EC" id="6.2.1.3" evidence="4"/>
<dbReference type="PROSITE" id="PS00455">
    <property type="entry name" value="AMP_BINDING"/>
    <property type="match status" value="1"/>
</dbReference>
<feature type="domain" description="AMP-dependent synthetase/ligase" evidence="8">
    <location>
        <begin position="7"/>
        <end position="373"/>
    </location>
</feature>
<evidence type="ECO:0000313" key="10">
    <source>
        <dbReference type="EMBL" id="CAL4107968.1"/>
    </source>
</evidence>
<evidence type="ECO:0000256" key="7">
    <source>
        <dbReference type="ARBA" id="ARBA00048666"/>
    </source>
</evidence>
<evidence type="ECO:0000313" key="11">
    <source>
        <dbReference type="Proteomes" id="UP001497623"/>
    </source>
</evidence>
<dbReference type="GO" id="GO:0044539">
    <property type="term" value="P:long-chain fatty acid import into cell"/>
    <property type="evidence" value="ECO:0007669"/>
    <property type="project" value="TreeGrafter"/>
</dbReference>
<dbReference type="Gene3D" id="3.30.300.30">
    <property type="match status" value="1"/>
</dbReference>
<dbReference type="GO" id="GO:0005886">
    <property type="term" value="C:plasma membrane"/>
    <property type="evidence" value="ECO:0007669"/>
    <property type="project" value="TreeGrafter"/>
</dbReference>
<dbReference type="Pfam" id="PF00501">
    <property type="entry name" value="AMP-binding"/>
    <property type="match status" value="1"/>
</dbReference>
<dbReference type="InterPro" id="IPR025110">
    <property type="entry name" value="AMP-bd_C"/>
</dbReference>
<sequence length="570" mass="62577">MSVAKMFRETASKYPNKTAFIFEDTKWTFSQLDEYSSRVANHLKNSGVKHGEAVALLMENRPEYVATWLGCAKLGVVCALINFNLRSSTLLHCIEASGAKILICGKELSEAVAEVQNEASDIPVLVSGLGENATSTNGMVNLDLMLQSSSNTCPDEINATGTSDILLYIFTSGTTGMPKAAITTNAKHLEQKILLRPHSGITSKWIIYSCYLRLHINTKGYLSAMLPALLFGCGVVIRKKFSASQYWIEAKKHNCTASLYIGEICRYLLNTPPKPEDKTHKVRRMVGVGLRPQLWEEFVERFNNPTILEFYGATEGNIGLVNLVGKVGAIGHLSVVFPKLLPFLLVKTDPDTGEYFRDKNGVCIPSKPGEAGEVVGIIKEIIPGIKYDGYLDKKAAQKKIIKDVRTKGDSAFASGDILVMDELGFLYFQDRTGDTFRWRGENVSTMEVEAHVSRIVGGMDIAVFGVKVPGCEGAAGMAAIADPEGTVEVASLLEGVKKVLPPYARPTFIRICKKIDLTGTFKIKKVSLKKEGFDPSVVSDPLYCLDSRQTQYLPLTDDLHQKILHSKAGF</sequence>
<comment type="catalytic activity">
    <reaction evidence="7">
        <text>tetracosanoate + ATP + CoA = tetracosanoyl-CoA + AMP + diphosphate</text>
        <dbReference type="Rhea" id="RHEA:33639"/>
        <dbReference type="ChEBI" id="CHEBI:30616"/>
        <dbReference type="ChEBI" id="CHEBI:31014"/>
        <dbReference type="ChEBI" id="CHEBI:33019"/>
        <dbReference type="ChEBI" id="CHEBI:57287"/>
        <dbReference type="ChEBI" id="CHEBI:65052"/>
        <dbReference type="ChEBI" id="CHEBI:456215"/>
    </reaction>
    <physiologicalReaction direction="left-to-right" evidence="7">
        <dbReference type="Rhea" id="RHEA:33640"/>
    </physiologicalReaction>
</comment>
<proteinExistence type="inferred from homology"/>
<keyword evidence="11" id="KW-1185">Reference proteome</keyword>
<dbReference type="InterPro" id="IPR042099">
    <property type="entry name" value="ANL_N_sf"/>
</dbReference>
<organism evidence="10 11">
    <name type="scientific">Meganyctiphanes norvegica</name>
    <name type="common">Northern krill</name>
    <name type="synonym">Thysanopoda norvegica</name>
    <dbReference type="NCBI Taxonomy" id="48144"/>
    <lineage>
        <taxon>Eukaryota</taxon>
        <taxon>Metazoa</taxon>
        <taxon>Ecdysozoa</taxon>
        <taxon>Arthropoda</taxon>
        <taxon>Crustacea</taxon>
        <taxon>Multicrustacea</taxon>
        <taxon>Malacostraca</taxon>
        <taxon>Eumalacostraca</taxon>
        <taxon>Eucarida</taxon>
        <taxon>Euphausiacea</taxon>
        <taxon>Euphausiidae</taxon>
        <taxon>Meganyctiphanes</taxon>
    </lineage>
</organism>
<dbReference type="InterPro" id="IPR020845">
    <property type="entry name" value="AMP-binding_CS"/>
</dbReference>
<dbReference type="GO" id="GO:0005789">
    <property type="term" value="C:endoplasmic reticulum membrane"/>
    <property type="evidence" value="ECO:0007669"/>
    <property type="project" value="TreeGrafter"/>
</dbReference>
<dbReference type="AlphaFoldDB" id="A0AAV2R254"/>
<feature type="domain" description="AMP-binding enzyme C-terminal" evidence="9">
    <location>
        <begin position="447"/>
        <end position="522"/>
    </location>
</feature>
<dbReference type="Proteomes" id="UP001497623">
    <property type="component" value="Unassembled WGS sequence"/>
</dbReference>
<comment type="similarity">
    <text evidence="1">Belongs to the ATP-dependent AMP-binding enzyme family.</text>
</comment>
<evidence type="ECO:0000256" key="2">
    <source>
        <dbReference type="ARBA" id="ARBA00022598"/>
    </source>
</evidence>
<evidence type="ECO:0000256" key="4">
    <source>
        <dbReference type="ARBA" id="ARBA00026121"/>
    </source>
</evidence>
<evidence type="ECO:0000256" key="5">
    <source>
        <dbReference type="ARBA" id="ARBA00036527"/>
    </source>
</evidence>
<dbReference type="FunFam" id="3.30.300.30:FF:000002">
    <property type="entry name" value="Long-chain fatty acid transport protein 1"/>
    <property type="match status" value="1"/>
</dbReference>
<dbReference type="SUPFAM" id="SSF56801">
    <property type="entry name" value="Acetyl-CoA synthetase-like"/>
    <property type="match status" value="1"/>
</dbReference>
<keyword evidence="3" id="KW-0276">Fatty acid metabolism</keyword>
<dbReference type="Pfam" id="PF13193">
    <property type="entry name" value="AMP-binding_C"/>
    <property type="match status" value="1"/>
</dbReference>
<keyword evidence="3" id="KW-0443">Lipid metabolism</keyword>
<comment type="catalytic activity">
    <reaction evidence="5">
        <text>a very long-chain fatty acid + ATP + CoA = a very long-chain fatty acyl-CoA + AMP + diphosphate</text>
        <dbReference type="Rhea" id="RHEA:54536"/>
        <dbReference type="ChEBI" id="CHEBI:30616"/>
        <dbReference type="ChEBI" id="CHEBI:33019"/>
        <dbReference type="ChEBI" id="CHEBI:57287"/>
        <dbReference type="ChEBI" id="CHEBI:58950"/>
        <dbReference type="ChEBI" id="CHEBI:138261"/>
        <dbReference type="ChEBI" id="CHEBI:456215"/>
    </reaction>
    <physiologicalReaction direction="left-to-right" evidence="5">
        <dbReference type="Rhea" id="RHEA:54537"/>
    </physiologicalReaction>
</comment>
<dbReference type="InterPro" id="IPR045851">
    <property type="entry name" value="AMP-bd_C_sf"/>
</dbReference>
<dbReference type="PANTHER" id="PTHR43107">
    <property type="entry name" value="LONG-CHAIN FATTY ACID TRANSPORT PROTEIN"/>
    <property type="match status" value="1"/>
</dbReference>
<name>A0AAV2R254_MEGNR</name>